<dbReference type="Gene3D" id="2.60.120.970">
    <property type="match status" value="1"/>
</dbReference>
<feature type="domain" description="TGF-beta family profile" evidence="8">
    <location>
        <begin position="272"/>
        <end position="336"/>
    </location>
</feature>
<feature type="region of interest" description="Disordered" evidence="6">
    <location>
        <begin position="42"/>
        <end position="66"/>
    </location>
</feature>
<sequence length="336" mass="36884">MFPGVVSCVLLASCLLCARCVTSPELQRDLRTQERLFLSSLGLSSRPRPGAGGGGGAVAGAGGRQPRRHVPAALWRMFRSSEQRKQKQLQDSDPCTVAEYGVKGNIIRYVQNQGGEVSGWSGLEKQLFFNMSVLQPEEQLTLARLEVRFHWRPLLTSDLLTSTRGLSVALYRVLRATLKGADRQTNMRLLLSQSVQLQPESATVTLDLSSVAESWRKPGRNYGLVLEMVPLSARPEELLAFHPGSVQPDVSLPQVQSSLVLVSLNPEQCRSRQRRSAVHLPVSLSSVCKARRLYIDFKDVGWQDWIIAPQVTLASGGSVSAEVTKALHSGKSSVMK</sequence>
<feature type="signal peptide" evidence="7">
    <location>
        <begin position="1"/>
        <end position="20"/>
    </location>
</feature>
<keyword evidence="5" id="KW-1015">Disulfide bond</keyword>
<dbReference type="InterPro" id="IPR029034">
    <property type="entry name" value="Cystine-knot_cytokine"/>
</dbReference>
<evidence type="ECO:0000313" key="10">
    <source>
        <dbReference type="Proteomes" id="UP001460270"/>
    </source>
</evidence>
<dbReference type="InterPro" id="IPR001111">
    <property type="entry name" value="TGF-b_propeptide"/>
</dbReference>
<reference evidence="10" key="1">
    <citation type="submission" date="2024-04" db="EMBL/GenBank/DDBJ databases">
        <title>Salinicola lusitanus LLJ914,a marine bacterium isolated from the Okinawa Trough.</title>
        <authorList>
            <person name="Li J."/>
        </authorList>
    </citation>
    <scope>NUCLEOTIDE SEQUENCE [LARGE SCALE GENOMIC DNA]</scope>
</reference>
<comment type="caution">
    <text evidence="9">The sequence shown here is derived from an EMBL/GenBank/DDBJ whole genome shotgun (WGS) entry which is preliminary data.</text>
</comment>
<dbReference type="Gene3D" id="2.10.90.10">
    <property type="entry name" value="Cystine-knot cytokines"/>
    <property type="match status" value="1"/>
</dbReference>
<evidence type="ECO:0000259" key="8">
    <source>
        <dbReference type="PROSITE" id="PS51362"/>
    </source>
</evidence>
<dbReference type="InterPro" id="IPR001839">
    <property type="entry name" value="TGF-b_C"/>
</dbReference>
<dbReference type="Proteomes" id="UP001460270">
    <property type="component" value="Unassembled WGS sequence"/>
</dbReference>
<evidence type="ECO:0000256" key="3">
    <source>
        <dbReference type="ARBA" id="ARBA00022525"/>
    </source>
</evidence>
<dbReference type="InterPro" id="IPR015615">
    <property type="entry name" value="TGF-beta-rel"/>
</dbReference>
<keyword evidence="10" id="KW-1185">Reference proteome</keyword>
<dbReference type="PROSITE" id="PS51362">
    <property type="entry name" value="TGF_BETA_2"/>
    <property type="match status" value="1"/>
</dbReference>
<keyword evidence="4" id="KW-0339">Growth factor</keyword>
<evidence type="ECO:0000256" key="2">
    <source>
        <dbReference type="ARBA" id="ARBA00006656"/>
    </source>
</evidence>
<dbReference type="GO" id="GO:0005615">
    <property type="term" value="C:extracellular space"/>
    <property type="evidence" value="ECO:0007669"/>
    <property type="project" value="TreeGrafter"/>
</dbReference>
<keyword evidence="7" id="KW-0732">Signal</keyword>
<comment type="subcellular location">
    <subcellularLocation>
        <location evidence="1">Secreted</location>
    </subcellularLocation>
</comment>
<feature type="compositionally biased region" description="Gly residues" evidence="6">
    <location>
        <begin position="50"/>
        <end position="63"/>
    </location>
</feature>
<evidence type="ECO:0000256" key="1">
    <source>
        <dbReference type="ARBA" id="ARBA00004613"/>
    </source>
</evidence>
<dbReference type="PANTHER" id="PTHR11848:SF300">
    <property type="entry name" value="CVG1 PROTEIN"/>
    <property type="match status" value="1"/>
</dbReference>
<evidence type="ECO:0000256" key="7">
    <source>
        <dbReference type="SAM" id="SignalP"/>
    </source>
</evidence>
<dbReference type="SUPFAM" id="SSF57501">
    <property type="entry name" value="Cystine-knot cytokines"/>
    <property type="match status" value="1"/>
</dbReference>
<comment type="similarity">
    <text evidence="2">Belongs to the TGF-beta family.</text>
</comment>
<dbReference type="GO" id="GO:0005125">
    <property type="term" value="F:cytokine activity"/>
    <property type="evidence" value="ECO:0007669"/>
    <property type="project" value="TreeGrafter"/>
</dbReference>
<evidence type="ECO:0000313" key="9">
    <source>
        <dbReference type="EMBL" id="KAK7938799.1"/>
    </source>
</evidence>
<dbReference type="AlphaFoldDB" id="A0AAW0PVK2"/>
<evidence type="ECO:0000256" key="4">
    <source>
        <dbReference type="ARBA" id="ARBA00023030"/>
    </source>
</evidence>
<evidence type="ECO:0000256" key="6">
    <source>
        <dbReference type="SAM" id="MobiDB-lite"/>
    </source>
</evidence>
<name>A0AAW0PVK2_9GOBI</name>
<protein>
    <recommendedName>
        <fullName evidence="8">TGF-beta family profile domain-containing protein</fullName>
    </recommendedName>
</protein>
<dbReference type="EMBL" id="JBBPFD010000002">
    <property type="protein sequence ID" value="KAK7938799.1"/>
    <property type="molecule type" value="Genomic_DNA"/>
</dbReference>
<dbReference type="GO" id="GO:0008083">
    <property type="term" value="F:growth factor activity"/>
    <property type="evidence" value="ECO:0007669"/>
    <property type="project" value="UniProtKB-KW"/>
</dbReference>
<accession>A0AAW0PVK2</accession>
<organism evidence="9 10">
    <name type="scientific">Mugilogobius chulae</name>
    <name type="common">yellowstripe goby</name>
    <dbReference type="NCBI Taxonomy" id="88201"/>
    <lineage>
        <taxon>Eukaryota</taxon>
        <taxon>Metazoa</taxon>
        <taxon>Chordata</taxon>
        <taxon>Craniata</taxon>
        <taxon>Vertebrata</taxon>
        <taxon>Euteleostomi</taxon>
        <taxon>Actinopterygii</taxon>
        <taxon>Neopterygii</taxon>
        <taxon>Teleostei</taxon>
        <taxon>Neoteleostei</taxon>
        <taxon>Acanthomorphata</taxon>
        <taxon>Gobiaria</taxon>
        <taxon>Gobiiformes</taxon>
        <taxon>Gobioidei</taxon>
        <taxon>Gobiidae</taxon>
        <taxon>Gobionellinae</taxon>
        <taxon>Mugilogobius</taxon>
    </lineage>
</organism>
<feature type="chain" id="PRO_5043923176" description="TGF-beta family profile domain-containing protein" evidence="7">
    <location>
        <begin position="21"/>
        <end position="336"/>
    </location>
</feature>
<proteinExistence type="inferred from homology"/>
<dbReference type="Pfam" id="PF00688">
    <property type="entry name" value="TGFb_propeptide"/>
    <property type="match status" value="1"/>
</dbReference>
<keyword evidence="3" id="KW-0964">Secreted</keyword>
<gene>
    <name evidence="9" type="ORF">WMY93_002125</name>
</gene>
<dbReference type="PANTHER" id="PTHR11848">
    <property type="entry name" value="TGF-BETA FAMILY"/>
    <property type="match status" value="1"/>
</dbReference>
<evidence type="ECO:0000256" key="5">
    <source>
        <dbReference type="ARBA" id="ARBA00023157"/>
    </source>
</evidence>